<protein>
    <submittedName>
        <fullName evidence="2">GNAT family N-acetyltransferase</fullName>
    </submittedName>
</protein>
<gene>
    <name evidence="2" type="ORF">GBA65_05140</name>
</gene>
<dbReference type="Gene3D" id="3.40.630.30">
    <property type="match status" value="1"/>
</dbReference>
<dbReference type="EMBL" id="CP045121">
    <property type="protein sequence ID" value="QIN78004.1"/>
    <property type="molecule type" value="Genomic_DNA"/>
</dbReference>
<reference evidence="2 3" key="1">
    <citation type="submission" date="2019-10" db="EMBL/GenBank/DDBJ databases">
        <title>Rubrobacter sp nov SCSIO 52915 isolated from a deep-sea sediment in the South China Sea.</title>
        <authorList>
            <person name="Chen R.W."/>
        </authorList>
    </citation>
    <scope>NUCLEOTIDE SEQUENCE [LARGE SCALE GENOMIC DNA]</scope>
    <source>
        <strain evidence="2 3">SCSIO 52915</strain>
    </source>
</reference>
<sequence length="192" mass="21487">MRRRARGGAAAGGPPRLETERLILRALTPDDAAAVFAYASDPEVARYMSFETHRSLGDAEAFLDLTMGRYGSGDAPDWGLVYKGDGRLIGTAGFVAWEREHARAEVGYILHRDYWGRGLVAEALAAMISYGFEKLDLNRIEARCFAENAASARVMEKAGMTYEGTMRQREFLKGAYRDMKLYAILKDEHRRP</sequence>
<accession>A0A6G8PUF2</accession>
<evidence type="ECO:0000313" key="2">
    <source>
        <dbReference type="EMBL" id="QIN78004.1"/>
    </source>
</evidence>
<name>A0A6G8PUF2_9ACTN</name>
<proteinExistence type="predicted"/>
<dbReference type="GO" id="GO:0008999">
    <property type="term" value="F:protein-N-terminal-alanine acetyltransferase activity"/>
    <property type="evidence" value="ECO:0007669"/>
    <property type="project" value="TreeGrafter"/>
</dbReference>
<dbReference type="InterPro" id="IPR051531">
    <property type="entry name" value="N-acetyltransferase"/>
</dbReference>
<dbReference type="InterPro" id="IPR000182">
    <property type="entry name" value="GNAT_dom"/>
</dbReference>
<dbReference type="InterPro" id="IPR016181">
    <property type="entry name" value="Acyl_CoA_acyltransferase"/>
</dbReference>
<dbReference type="SUPFAM" id="SSF55729">
    <property type="entry name" value="Acyl-CoA N-acyltransferases (Nat)"/>
    <property type="match status" value="1"/>
</dbReference>
<dbReference type="RefSeq" id="WP_166395681.1">
    <property type="nucleotide sequence ID" value="NZ_CP045121.1"/>
</dbReference>
<organism evidence="2 3">
    <name type="scientific">Rubrobacter marinus</name>
    <dbReference type="NCBI Taxonomy" id="2653852"/>
    <lineage>
        <taxon>Bacteria</taxon>
        <taxon>Bacillati</taxon>
        <taxon>Actinomycetota</taxon>
        <taxon>Rubrobacteria</taxon>
        <taxon>Rubrobacterales</taxon>
        <taxon>Rubrobacteraceae</taxon>
        <taxon>Rubrobacter</taxon>
    </lineage>
</organism>
<evidence type="ECO:0000313" key="3">
    <source>
        <dbReference type="Proteomes" id="UP000502706"/>
    </source>
</evidence>
<dbReference type="Pfam" id="PF13302">
    <property type="entry name" value="Acetyltransf_3"/>
    <property type="match status" value="1"/>
</dbReference>
<dbReference type="AlphaFoldDB" id="A0A6G8PUF2"/>
<dbReference type="KEGG" id="rmar:GBA65_05140"/>
<dbReference type="PANTHER" id="PTHR43792">
    <property type="entry name" value="GNAT FAMILY, PUTATIVE (AFU_ORTHOLOGUE AFUA_3G00765)-RELATED-RELATED"/>
    <property type="match status" value="1"/>
</dbReference>
<keyword evidence="2" id="KW-0808">Transferase</keyword>
<dbReference type="CDD" id="cd04301">
    <property type="entry name" value="NAT_SF"/>
    <property type="match status" value="1"/>
</dbReference>
<keyword evidence="3" id="KW-1185">Reference proteome</keyword>
<dbReference type="GO" id="GO:0005737">
    <property type="term" value="C:cytoplasm"/>
    <property type="evidence" value="ECO:0007669"/>
    <property type="project" value="TreeGrafter"/>
</dbReference>
<evidence type="ECO:0000259" key="1">
    <source>
        <dbReference type="PROSITE" id="PS51186"/>
    </source>
</evidence>
<dbReference type="PROSITE" id="PS51186">
    <property type="entry name" value="GNAT"/>
    <property type="match status" value="1"/>
</dbReference>
<dbReference type="Proteomes" id="UP000502706">
    <property type="component" value="Chromosome"/>
</dbReference>
<dbReference type="PANTHER" id="PTHR43792:SF9">
    <property type="entry name" value="RIBOSOMAL-PROTEIN-ALANINE ACETYLTRANSFERASE"/>
    <property type="match status" value="1"/>
</dbReference>
<feature type="domain" description="N-acetyltransferase" evidence="1">
    <location>
        <begin position="22"/>
        <end position="188"/>
    </location>
</feature>